<protein>
    <submittedName>
        <fullName evidence="8">LAMI_0A04038g1_1</fullName>
    </submittedName>
</protein>
<accession>A0A1G4INS5</accession>
<feature type="transmembrane region" description="Helical" evidence="7">
    <location>
        <begin position="6"/>
        <end position="31"/>
    </location>
</feature>
<keyword evidence="3" id="KW-0813">Transport</keyword>
<evidence type="ECO:0000256" key="3">
    <source>
        <dbReference type="ARBA" id="ARBA00022448"/>
    </source>
</evidence>
<dbReference type="PANTHER" id="PTHR20772">
    <property type="entry name" value="PROTEIN FMP42"/>
    <property type="match status" value="1"/>
</dbReference>
<dbReference type="AlphaFoldDB" id="A0A1G4INS5"/>
<dbReference type="Gene3D" id="1.20.1250.20">
    <property type="entry name" value="MFS general substrate transporter like domains"/>
    <property type="match status" value="1"/>
</dbReference>
<feature type="transmembrane region" description="Helical" evidence="7">
    <location>
        <begin position="124"/>
        <end position="144"/>
    </location>
</feature>
<sequence length="522" mass="56608">MGKVSIQVIQVVCAVTWSLLAAGPIFGFAALKPILISEGVYSGLCPVDNGGNAGDGIPCSAQDLKLNMMFTVGAGTTNVVALLVGWVLDNYGIRACGFLGSGFLAAGALSLASGSSITVLDPYILGYVLLAIGGPFVFISSFPLANNFPAKSGTVLALLIGAFDTSSALFFFYRLMYQNWIPNLTLRKFFTCYLVVPLFIFVCQLFIMPRGSHKTLGAVQKMEIEGLDEDGNLPSGEDGSHIIPDEEERQSLVSGHSRQVGPVLSSSSRRRSMWENYVESKLEKKTKGVFGVMHGYPVRRQVNSPWFGIMLVFTVICMLRINYFVATIRSQEEYLLGDAAAAKRINSIFDIALPLGGVVSIPFIGLVLDHCSTLTALTSVVVISTTIGVLGLFPSFTPNLVGILCLVAYRPYYYTVVSDYCSKVFGFETFGTVYGLLMCISGLCNMGQNILDRLTHTKFKMNPTPINSVLVAITVVSGSVLLIFVSRESKHREEKIKQLKLLAETTDETETPQQPNATYGSL</sequence>
<feature type="transmembrane region" description="Helical" evidence="7">
    <location>
        <begin position="430"/>
        <end position="451"/>
    </location>
</feature>
<evidence type="ECO:0000313" key="8">
    <source>
        <dbReference type="EMBL" id="SCU78269.1"/>
    </source>
</evidence>
<keyword evidence="4 7" id="KW-0812">Transmembrane</keyword>
<dbReference type="EMBL" id="LT598462">
    <property type="protein sequence ID" value="SCU78269.1"/>
    <property type="molecule type" value="Genomic_DNA"/>
</dbReference>
<dbReference type="OrthoDB" id="330047at2759"/>
<feature type="transmembrane region" description="Helical" evidence="7">
    <location>
        <begin position="66"/>
        <end position="86"/>
    </location>
</feature>
<evidence type="ECO:0000256" key="1">
    <source>
        <dbReference type="ARBA" id="ARBA00004141"/>
    </source>
</evidence>
<evidence type="ECO:0000256" key="5">
    <source>
        <dbReference type="ARBA" id="ARBA00022989"/>
    </source>
</evidence>
<comment type="similarity">
    <text evidence="2">Belongs to the SLC43A transporter (TC 2.A.1.44) family.</text>
</comment>
<feature type="transmembrane region" description="Helical" evidence="7">
    <location>
        <begin position="347"/>
        <end position="368"/>
    </location>
</feature>
<feature type="transmembrane region" description="Helical" evidence="7">
    <location>
        <begin position="189"/>
        <end position="207"/>
    </location>
</feature>
<keyword evidence="9" id="KW-1185">Reference proteome</keyword>
<dbReference type="InterPro" id="IPR036259">
    <property type="entry name" value="MFS_trans_sf"/>
</dbReference>
<evidence type="ECO:0000313" key="9">
    <source>
        <dbReference type="Proteomes" id="UP000191024"/>
    </source>
</evidence>
<dbReference type="SUPFAM" id="SSF103473">
    <property type="entry name" value="MFS general substrate transporter"/>
    <property type="match status" value="1"/>
</dbReference>
<reference evidence="8 9" key="1">
    <citation type="submission" date="2016-03" db="EMBL/GenBank/DDBJ databases">
        <authorList>
            <person name="Devillers H."/>
        </authorList>
    </citation>
    <scope>NUCLEOTIDE SEQUENCE [LARGE SCALE GENOMIC DNA]</scope>
    <source>
        <strain evidence="8">CBS 11717</strain>
    </source>
</reference>
<evidence type="ECO:0000256" key="2">
    <source>
        <dbReference type="ARBA" id="ARBA00006595"/>
    </source>
</evidence>
<feature type="transmembrane region" description="Helical" evidence="7">
    <location>
        <begin position="306"/>
        <end position="326"/>
    </location>
</feature>
<feature type="transmembrane region" description="Helical" evidence="7">
    <location>
        <begin position="380"/>
        <end position="409"/>
    </location>
</feature>
<evidence type="ECO:0000256" key="4">
    <source>
        <dbReference type="ARBA" id="ARBA00022692"/>
    </source>
</evidence>
<keyword evidence="6 7" id="KW-0472">Membrane</keyword>
<dbReference type="Proteomes" id="UP000191024">
    <property type="component" value="Chromosome A"/>
</dbReference>
<dbReference type="PANTHER" id="PTHR20772:SF2">
    <property type="entry name" value="PROTEIN FMP42"/>
    <property type="match status" value="1"/>
</dbReference>
<dbReference type="InterPro" id="IPR052599">
    <property type="entry name" value="SLC43A_AATransporter"/>
</dbReference>
<comment type="subcellular location">
    <subcellularLocation>
        <location evidence="1">Membrane</location>
        <topology evidence="1">Multi-pass membrane protein</topology>
    </subcellularLocation>
</comment>
<keyword evidence="5 7" id="KW-1133">Transmembrane helix</keyword>
<proteinExistence type="inferred from homology"/>
<organism evidence="8 9">
    <name type="scientific">Lachancea mirantina</name>
    <dbReference type="NCBI Taxonomy" id="1230905"/>
    <lineage>
        <taxon>Eukaryota</taxon>
        <taxon>Fungi</taxon>
        <taxon>Dikarya</taxon>
        <taxon>Ascomycota</taxon>
        <taxon>Saccharomycotina</taxon>
        <taxon>Saccharomycetes</taxon>
        <taxon>Saccharomycetales</taxon>
        <taxon>Saccharomycetaceae</taxon>
        <taxon>Lachancea</taxon>
    </lineage>
</organism>
<name>A0A1G4INS5_9SACH</name>
<evidence type="ECO:0000256" key="6">
    <source>
        <dbReference type="ARBA" id="ARBA00023136"/>
    </source>
</evidence>
<evidence type="ECO:0000256" key="7">
    <source>
        <dbReference type="SAM" id="Phobius"/>
    </source>
</evidence>
<gene>
    <name evidence="8" type="ORF">LAMI_0A04038G</name>
</gene>
<dbReference type="GO" id="GO:0000329">
    <property type="term" value="C:fungal-type vacuole membrane"/>
    <property type="evidence" value="ECO:0007669"/>
    <property type="project" value="TreeGrafter"/>
</dbReference>
<feature type="transmembrane region" description="Helical" evidence="7">
    <location>
        <begin position="156"/>
        <end position="177"/>
    </location>
</feature>
<feature type="transmembrane region" description="Helical" evidence="7">
    <location>
        <begin position="466"/>
        <end position="485"/>
    </location>
</feature>